<evidence type="ECO:0000313" key="9">
    <source>
        <dbReference type="Proteomes" id="UP000008178"/>
    </source>
</evidence>
<feature type="domain" description="Alpha-L-rhamnosidase concanavalin-like" evidence="4">
    <location>
        <begin position="202"/>
        <end position="293"/>
    </location>
</feature>
<comment type="catalytic activity">
    <reaction evidence="1">
        <text>Hydrolysis of terminal non-reducing alpha-L-rhamnose residues in alpha-L-rhamnosides.</text>
        <dbReference type="EC" id="3.2.1.40"/>
    </reaction>
</comment>
<dbReference type="AlphaFoldDB" id="G2T3V4"/>
<dbReference type="PANTHER" id="PTHR33307:SF6">
    <property type="entry name" value="ALPHA-RHAMNOSIDASE (EUROFUNG)-RELATED"/>
    <property type="match status" value="1"/>
</dbReference>
<dbReference type="SUPFAM" id="SSF48208">
    <property type="entry name" value="Six-hairpin glycosidases"/>
    <property type="match status" value="1"/>
</dbReference>
<dbReference type="EMBL" id="CP003040">
    <property type="protein sequence ID" value="AEN97241.1"/>
    <property type="molecule type" value="Genomic_DNA"/>
</dbReference>
<evidence type="ECO:0000259" key="7">
    <source>
        <dbReference type="Pfam" id="PF17390"/>
    </source>
</evidence>
<proteinExistence type="predicted"/>
<feature type="domain" description="Alpha-L-rhamnosidase C-terminal" evidence="7">
    <location>
        <begin position="655"/>
        <end position="723"/>
    </location>
</feature>
<dbReference type="InterPro" id="IPR008902">
    <property type="entry name" value="Rhamnosid_concanavalin"/>
</dbReference>
<dbReference type="Pfam" id="PF17390">
    <property type="entry name" value="Bac_rhamnosid_C"/>
    <property type="match status" value="1"/>
</dbReference>
<name>G2T3V4_ROSHA</name>
<dbReference type="GO" id="GO:0005975">
    <property type="term" value="P:carbohydrate metabolic process"/>
    <property type="evidence" value="ECO:0007669"/>
    <property type="project" value="InterPro"/>
</dbReference>
<dbReference type="BioCyc" id="RHOM585394:G1H02-2128-MONOMER"/>
<accession>G2T3V4</accession>
<dbReference type="PANTHER" id="PTHR33307">
    <property type="entry name" value="ALPHA-RHAMNOSIDASE (EUROFUNG)"/>
    <property type="match status" value="1"/>
</dbReference>
<dbReference type="Pfam" id="PF08531">
    <property type="entry name" value="Bac_rhamnosid_N"/>
    <property type="match status" value="1"/>
</dbReference>
<dbReference type="EC" id="3.2.1.40" evidence="2"/>
<gene>
    <name evidence="8" type="ordered locus">RHOM_10660</name>
</gene>
<dbReference type="KEGG" id="rho:RHOM_10660"/>
<dbReference type="Gene3D" id="2.60.420.10">
    <property type="entry name" value="Maltose phosphorylase, domain 3"/>
    <property type="match status" value="1"/>
</dbReference>
<dbReference type="eggNOG" id="COG3408">
    <property type="taxonomic scope" value="Bacteria"/>
</dbReference>
<organism evidence="8 9">
    <name type="scientific">Roseburia hominis (strain DSM 16839 / JCM 17582 / NCIMB 14029 / A2-183)</name>
    <dbReference type="NCBI Taxonomy" id="585394"/>
    <lineage>
        <taxon>Bacteria</taxon>
        <taxon>Bacillati</taxon>
        <taxon>Bacillota</taxon>
        <taxon>Clostridia</taxon>
        <taxon>Lachnospirales</taxon>
        <taxon>Lachnospiraceae</taxon>
        <taxon>Roseburia</taxon>
    </lineage>
</organism>
<evidence type="ECO:0000259" key="5">
    <source>
        <dbReference type="Pfam" id="PF08531"/>
    </source>
</evidence>
<sequence>MEMQMEELRKQWITSEKEYREGEVFVYRQKFTASQVKKAVFYGTALGVYEAELNGTKIGSQMFAPGFSYYPRRVLYQTHEVTELLREGENTLTVYLGQGWYCGRFLCENQTQIYGEQPAVAWILELEDAAGSRRIVSDETVEELESPYEYAGEYDGEIYFADGRENVTGHASAYTKEAPFALEPTLTEVRLQDEMPVREATVHGDVTILDFGQNFAGIVEIDPSFLKNETITIRHGEILNADGSLYTANLRKAKATIVYHAGAEKKKYRPRFTYMGFRYMELSGAAYQPGMIRAYALHTEMKRTGYFSCENPLVQKLYENQVWGQKSNYVEVPTDCPQRDERMGYTGDGQVFALTGAYNFNTDAFWKNFLRDLELGQLDNTEGYVCATVPQTGPAGIGFISMLGWGNAVTILPEMMYRQFGDEEALPRQYESMKLFVEAEIRKMGKKNLWIGPSLGDWLAMGKGIAWQAMHNNPVSNAFIVHDLKVISETAERLGKREDAARYRRQLAATTDAYIKKFVSKNGIVAKDYQSAYIMALKYVLPEGELRERVKKNFVANIRKNGLQTGFFATEHLLPLLVEAGEQKLAYDVLLQENCPGWMYQVKCGATTTWERWDALKPDGTVNEEKMAGSGENMVSFNHYAFGSVGEFYYQYILGIRPEKPGFAKLHFAPYPDERLGGVSGSYLSVAGKIESAWRYEADGCHIRLATPVEAVVLLPDGRSENVPAGTYEWTVKRPNL</sequence>
<feature type="domain" description="Bacterial alpha-L-rhamnosidase N-terminal" evidence="5">
    <location>
        <begin position="35"/>
        <end position="177"/>
    </location>
</feature>
<dbReference type="Pfam" id="PF17389">
    <property type="entry name" value="Bac_rhamnosid6H"/>
    <property type="match status" value="1"/>
</dbReference>
<dbReference type="STRING" id="585394.RHOM_10660"/>
<dbReference type="InterPro" id="IPR035396">
    <property type="entry name" value="Bac_rhamnosid6H"/>
</dbReference>
<dbReference type="InterPro" id="IPR008928">
    <property type="entry name" value="6-hairpin_glycosidase_sf"/>
</dbReference>
<evidence type="ECO:0000259" key="6">
    <source>
        <dbReference type="Pfam" id="PF17389"/>
    </source>
</evidence>
<protein>
    <recommendedName>
        <fullName evidence="2">alpha-L-rhamnosidase</fullName>
        <ecNumber evidence="2">3.2.1.40</ecNumber>
    </recommendedName>
</protein>
<evidence type="ECO:0000256" key="1">
    <source>
        <dbReference type="ARBA" id="ARBA00001445"/>
    </source>
</evidence>
<dbReference type="Gene3D" id="1.50.10.10">
    <property type="match status" value="1"/>
</dbReference>
<evidence type="ECO:0000313" key="8">
    <source>
        <dbReference type="EMBL" id="AEN97241.1"/>
    </source>
</evidence>
<dbReference type="InterPro" id="IPR035398">
    <property type="entry name" value="Bac_rhamnosid_C"/>
</dbReference>
<feature type="domain" description="Alpha-L-rhamnosidase six-hairpin glycosidase" evidence="6">
    <location>
        <begin position="302"/>
        <end position="653"/>
    </location>
</feature>
<reference evidence="8 9" key="1">
    <citation type="journal article" date="2015" name="Genome Announc.">
        <title>Complete genome sequence of the human gut symbiont Roseburia hominis.</title>
        <authorList>
            <person name="Travis A.J."/>
            <person name="Kelly D."/>
            <person name="Flint H.J."/>
            <person name="Aminov R.I."/>
        </authorList>
    </citation>
    <scope>NUCLEOTIDE SEQUENCE [LARGE SCALE GENOMIC DNA]</scope>
    <source>
        <strain evidence="9">DSM 16839 / JCM 17582 / NCIMB 14029 / A2-183</strain>
    </source>
</reference>
<evidence type="ECO:0000256" key="3">
    <source>
        <dbReference type="ARBA" id="ARBA00022801"/>
    </source>
</evidence>
<dbReference type="Gene3D" id="2.60.120.260">
    <property type="entry name" value="Galactose-binding domain-like"/>
    <property type="match status" value="2"/>
</dbReference>
<dbReference type="HOGENOM" id="CLU_002926_0_1_9"/>
<keyword evidence="9" id="KW-1185">Reference proteome</keyword>
<dbReference type="InterPro" id="IPR012341">
    <property type="entry name" value="6hp_glycosidase-like_sf"/>
</dbReference>
<dbReference type="Proteomes" id="UP000008178">
    <property type="component" value="Chromosome"/>
</dbReference>
<dbReference type="Pfam" id="PF05592">
    <property type="entry name" value="Bac_rhamnosid"/>
    <property type="match status" value="1"/>
</dbReference>
<dbReference type="InterPro" id="IPR013737">
    <property type="entry name" value="Bac_rhamnosid_N"/>
</dbReference>
<evidence type="ECO:0000256" key="2">
    <source>
        <dbReference type="ARBA" id="ARBA00012652"/>
    </source>
</evidence>
<evidence type="ECO:0000259" key="4">
    <source>
        <dbReference type="Pfam" id="PF05592"/>
    </source>
</evidence>
<dbReference type="GO" id="GO:0030596">
    <property type="term" value="F:alpha-L-rhamnosidase activity"/>
    <property type="evidence" value="ECO:0007669"/>
    <property type="project" value="UniProtKB-EC"/>
</dbReference>
<dbReference type="InterPro" id="IPR016007">
    <property type="entry name" value="Alpha_rhamnosid"/>
</dbReference>
<keyword evidence="3" id="KW-0378">Hydrolase</keyword>